<comment type="caution">
    <text evidence="5">The sequence shown here is derived from an EMBL/GenBank/DDBJ whole genome shotgun (WGS) entry which is preliminary data.</text>
</comment>
<dbReference type="EMBL" id="PSZM01000043">
    <property type="protein sequence ID" value="PQL90984.1"/>
    <property type="molecule type" value="Genomic_DNA"/>
</dbReference>
<feature type="domain" description="HTH hxlR-type" evidence="4">
    <location>
        <begin position="11"/>
        <end position="114"/>
    </location>
</feature>
<keyword evidence="1" id="KW-0805">Transcription regulation</keyword>
<dbReference type="PROSITE" id="PS51118">
    <property type="entry name" value="HTH_HXLR"/>
    <property type="match status" value="1"/>
</dbReference>
<accession>A0A2S8A8T0</accession>
<dbReference type="Gene3D" id="1.10.10.10">
    <property type="entry name" value="Winged helix-like DNA-binding domain superfamily/Winged helix DNA-binding domain"/>
    <property type="match status" value="1"/>
</dbReference>
<dbReference type="InterPro" id="IPR036390">
    <property type="entry name" value="WH_DNA-bd_sf"/>
</dbReference>
<name>A0A2S8A8T0_9FLAO</name>
<evidence type="ECO:0000256" key="3">
    <source>
        <dbReference type="ARBA" id="ARBA00023163"/>
    </source>
</evidence>
<dbReference type="PANTHER" id="PTHR33204:SF29">
    <property type="entry name" value="TRANSCRIPTIONAL REGULATOR"/>
    <property type="match status" value="1"/>
</dbReference>
<sequence>MMGKEIKSYDCQHIMIPVRDALDVLQGKWKIPIIISLFYESKRFKEIIRDIPGLTDKSLSKDLKELESDKLIDRKVLETFPPSVEYSLTDHGHTLCKVINELKEWGIFHRKEILG</sequence>
<evidence type="ECO:0000259" key="4">
    <source>
        <dbReference type="PROSITE" id="PS51118"/>
    </source>
</evidence>
<dbReference type="SUPFAM" id="SSF46785">
    <property type="entry name" value="Winged helix' DNA-binding domain"/>
    <property type="match status" value="1"/>
</dbReference>
<dbReference type="Pfam" id="PF01638">
    <property type="entry name" value="HxlR"/>
    <property type="match status" value="1"/>
</dbReference>
<dbReference type="GO" id="GO:0003677">
    <property type="term" value="F:DNA binding"/>
    <property type="evidence" value="ECO:0007669"/>
    <property type="project" value="UniProtKB-KW"/>
</dbReference>
<gene>
    <name evidence="5" type="ORF">C4S77_08980</name>
</gene>
<organism evidence="5 6">
    <name type="scientific">Apibacter adventoris</name>
    <dbReference type="NCBI Taxonomy" id="1679466"/>
    <lineage>
        <taxon>Bacteria</taxon>
        <taxon>Pseudomonadati</taxon>
        <taxon>Bacteroidota</taxon>
        <taxon>Flavobacteriia</taxon>
        <taxon>Flavobacteriales</taxon>
        <taxon>Weeksellaceae</taxon>
        <taxon>Apibacter</taxon>
    </lineage>
</organism>
<dbReference type="OrthoDB" id="769662at2"/>
<dbReference type="InterPro" id="IPR002577">
    <property type="entry name" value="HTH_HxlR"/>
</dbReference>
<reference evidence="5 6" key="1">
    <citation type="submission" date="2018-02" db="EMBL/GenBank/DDBJ databases">
        <title>Genome sequences of Apibacter spp., gut symbionts of Asian honey bees.</title>
        <authorList>
            <person name="Kwong W.K."/>
            <person name="Steele M.I."/>
            <person name="Moran N.A."/>
        </authorList>
    </citation>
    <scope>NUCLEOTIDE SEQUENCE [LARGE SCALE GENOMIC DNA]</scope>
    <source>
        <strain evidence="6">wkB301</strain>
    </source>
</reference>
<dbReference type="AlphaFoldDB" id="A0A2S8A8T0"/>
<keyword evidence="6" id="KW-1185">Reference proteome</keyword>
<dbReference type="InterPro" id="IPR036388">
    <property type="entry name" value="WH-like_DNA-bd_sf"/>
</dbReference>
<evidence type="ECO:0000256" key="1">
    <source>
        <dbReference type="ARBA" id="ARBA00023015"/>
    </source>
</evidence>
<keyword evidence="2" id="KW-0238">DNA-binding</keyword>
<evidence type="ECO:0000313" key="5">
    <source>
        <dbReference type="EMBL" id="PQL90984.1"/>
    </source>
</evidence>
<evidence type="ECO:0000313" key="6">
    <source>
        <dbReference type="Proteomes" id="UP000238042"/>
    </source>
</evidence>
<dbReference type="Proteomes" id="UP000238042">
    <property type="component" value="Unassembled WGS sequence"/>
</dbReference>
<dbReference type="RefSeq" id="WP_105192494.1">
    <property type="nucleotide sequence ID" value="NZ_PSZM01000043.1"/>
</dbReference>
<protein>
    <submittedName>
        <fullName evidence="5">Transcriptional regulator</fullName>
    </submittedName>
</protein>
<proteinExistence type="predicted"/>
<dbReference type="PANTHER" id="PTHR33204">
    <property type="entry name" value="TRANSCRIPTIONAL REGULATOR, MARR FAMILY"/>
    <property type="match status" value="1"/>
</dbReference>
<keyword evidence="3" id="KW-0804">Transcription</keyword>
<evidence type="ECO:0000256" key="2">
    <source>
        <dbReference type="ARBA" id="ARBA00023125"/>
    </source>
</evidence>